<dbReference type="Gene3D" id="3.40.30.10">
    <property type="entry name" value="Glutaredoxin"/>
    <property type="match status" value="1"/>
</dbReference>
<evidence type="ECO:0000259" key="2">
    <source>
        <dbReference type="PROSITE" id="PS50404"/>
    </source>
</evidence>
<organism evidence="4 5">
    <name type="scientific">Congregibacter brevis</name>
    <dbReference type="NCBI Taxonomy" id="3081201"/>
    <lineage>
        <taxon>Bacteria</taxon>
        <taxon>Pseudomonadati</taxon>
        <taxon>Pseudomonadota</taxon>
        <taxon>Gammaproteobacteria</taxon>
        <taxon>Cellvibrionales</taxon>
        <taxon>Halieaceae</taxon>
        <taxon>Congregibacter</taxon>
    </lineage>
</organism>
<gene>
    <name evidence="4" type="primary">maiA</name>
    <name evidence="4" type="ORF">R0137_15730</name>
</gene>
<keyword evidence="5" id="KW-1185">Reference proteome</keyword>
<dbReference type="PROSITE" id="PS50404">
    <property type="entry name" value="GST_NTER"/>
    <property type="match status" value="1"/>
</dbReference>
<dbReference type="InterPro" id="IPR034333">
    <property type="entry name" value="GST_Zeta_N"/>
</dbReference>
<dbReference type="InterPro" id="IPR034330">
    <property type="entry name" value="GST_Zeta_C"/>
</dbReference>
<dbReference type="EMBL" id="CP136865">
    <property type="protein sequence ID" value="WOJ96681.1"/>
    <property type="molecule type" value="Genomic_DNA"/>
</dbReference>
<dbReference type="InterPro" id="IPR036249">
    <property type="entry name" value="Thioredoxin-like_sf"/>
</dbReference>
<reference evidence="4 5" key="1">
    <citation type="submission" date="2023-10" db="EMBL/GenBank/DDBJ databases">
        <title>Two novel species belonging to the OM43/NOR5 clade.</title>
        <authorList>
            <person name="Park M."/>
        </authorList>
    </citation>
    <scope>NUCLEOTIDE SEQUENCE [LARGE SCALE GENOMIC DNA]</scope>
    <source>
        <strain evidence="4 5">IMCC45268</strain>
    </source>
</reference>
<dbReference type="NCBIfam" id="TIGR01262">
    <property type="entry name" value="maiA"/>
    <property type="match status" value="1"/>
</dbReference>
<dbReference type="SUPFAM" id="SSF47616">
    <property type="entry name" value="GST C-terminal domain-like"/>
    <property type="match status" value="1"/>
</dbReference>
<evidence type="ECO:0000259" key="3">
    <source>
        <dbReference type="PROSITE" id="PS50405"/>
    </source>
</evidence>
<dbReference type="RefSeq" id="WP_407327353.1">
    <property type="nucleotide sequence ID" value="NZ_CP136865.1"/>
</dbReference>
<dbReference type="SFLD" id="SFLDG00358">
    <property type="entry name" value="Main_(cytGST)"/>
    <property type="match status" value="1"/>
</dbReference>
<dbReference type="InterPro" id="IPR005955">
    <property type="entry name" value="GST_Zeta"/>
</dbReference>
<name>A0ABZ0IC87_9GAMM</name>
<dbReference type="SFLD" id="SFLDS00019">
    <property type="entry name" value="Glutathione_Transferase_(cytos"/>
    <property type="match status" value="1"/>
</dbReference>
<dbReference type="InterPro" id="IPR010987">
    <property type="entry name" value="Glutathione-S-Trfase_C-like"/>
</dbReference>
<dbReference type="InterPro" id="IPR040079">
    <property type="entry name" value="Glutathione_S-Trfase"/>
</dbReference>
<evidence type="ECO:0000313" key="4">
    <source>
        <dbReference type="EMBL" id="WOJ96681.1"/>
    </source>
</evidence>
<sequence>MKLYSYFRSTAAYRVRIALGLKELEHETSPVNLVMGQQRGEEFLAENPQGLVPALKLDSGEVLAQSSAILEWLEEAYPNPPLYPQELLAKTRTRALCQHIACDIHPLNNLRVLRYLGETLAIEQNQVDDWYAHWIHRGFSTIEETVGSFKSGFSMGGHPGMLEVFLIPQVYNAYRFKVDLSAFPQIVALDQRCQTIAAFTTAHPSRQADTPQEERA</sequence>
<dbReference type="EC" id="5.2.1.2" evidence="4"/>
<protein>
    <submittedName>
        <fullName evidence="4">Maleylacetoacetate isomerase</fullName>
        <ecNumber evidence="4">5.2.1.2</ecNumber>
    </submittedName>
</protein>
<dbReference type="PROSITE" id="PS50405">
    <property type="entry name" value="GST_CTER"/>
    <property type="match status" value="1"/>
</dbReference>
<proteinExistence type="inferred from homology"/>
<dbReference type="Proteomes" id="UP001626549">
    <property type="component" value="Chromosome"/>
</dbReference>
<dbReference type="CDD" id="cd03042">
    <property type="entry name" value="GST_N_Zeta"/>
    <property type="match status" value="1"/>
</dbReference>
<dbReference type="PANTHER" id="PTHR42673">
    <property type="entry name" value="MALEYLACETOACETATE ISOMERASE"/>
    <property type="match status" value="1"/>
</dbReference>
<keyword evidence="4" id="KW-0413">Isomerase</keyword>
<dbReference type="SUPFAM" id="SSF52833">
    <property type="entry name" value="Thioredoxin-like"/>
    <property type="match status" value="1"/>
</dbReference>
<comment type="similarity">
    <text evidence="1">Belongs to the GST superfamily. Zeta family.</text>
</comment>
<evidence type="ECO:0000313" key="5">
    <source>
        <dbReference type="Proteomes" id="UP001626549"/>
    </source>
</evidence>
<evidence type="ECO:0000256" key="1">
    <source>
        <dbReference type="ARBA" id="ARBA00010007"/>
    </source>
</evidence>
<dbReference type="Gene3D" id="1.20.1050.10">
    <property type="match status" value="1"/>
</dbReference>
<dbReference type="PANTHER" id="PTHR42673:SF21">
    <property type="entry name" value="GLUTATHIONE S-TRANSFERASE YFCF"/>
    <property type="match status" value="1"/>
</dbReference>
<feature type="domain" description="GST C-terminal" evidence="3">
    <location>
        <begin position="86"/>
        <end position="212"/>
    </location>
</feature>
<dbReference type="GO" id="GO:0016034">
    <property type="term" value="F:maleylacetoacetate isomerase activity"/>
    <property type="evidence" value="ECO:0007669"/>
    <property type="project" value="UniProtKB-EC"/>
</dbReference>
<dbReference type="InterPro" id="IPR036282">
    <property type="entry name" value="Glutathione-S-Trfase_C_sf"/>
</dbReference>
<dbReference type="InterPro" id="IPR004045">
    <property type="entry name" value="Glutathione_S-Trfase_N"/>
</dbReference>
<feature type="domain" description="GST N-terminal" evidence="2">
    <location>
        <begin position="1"/>
        <end position="81"/>
    </location>
</feature>
<dbReference type="CDD" id="cd03191">
    <property type="entry name" value="GST_C_Zeta"/>
    <property type="match status" value="1"/>
</dbReference>
<accession>A0ABZ0IC87</accession>
<dbReference type="Pfam" id="PF13409">
    <property type="entry name" value="GST_N_2"/>
    <property type="match status" value="1"/>
</dbReference>